<feature type="compositionally biased region" description="Low complexity" evidence="6">
    <location>
        <begin position="125"/>
        <end position="176"/>
    </location>
</feature>
<dbReference type="InterPro" id="IPR036855">
    <property type="entry name" value="Znf_CCCH_sf"/>
</dbReference>
<feature type="region of interest" description="Disordered" evidence="6">
    <location>
        <begin position="394"/>
        <end position="420"/>
    </location>
</feature>
<dbReference type="GO" id="GO:0061630">
    <property type="term" value="F:ubiquitin protein ligase activity"/>
    <property type="evidence" value="ECO:0007669"/>
    <property type="project" value="InterPro"/>
</dbReference>
<feature type="zinc finger region" description="C3H1-type" evidence="5">
    <location>
        <begin position="24"/>
        <end position="51"/>
    </location>
</feature>
<dbReference type="GO" id="GO:0008270">
    <property type="term" value="F:zinc ion binding"/>
    <property type="evidence" value="ECO:0007669"/>
    <property type="project" value="UniProtKB-KW"/>
</dbReference>
<evidence type="ECO:0000259" key="7">
    <source>
        <dbReference type="PROSITE" id="PS50103"/>
    </source>
</evidence>
<feature type="compositionally biased region" description="Polar residues" evidence="6">
    <location>
        <begin position="183"/>
        <end position="219"/>
    </location>
</feature>
<evidence type="ECO:0000256" key="6">
    <source>
        <dbReference type="SAM" id="MobiDB-lite"/>
    </source>
</evidence>
<reference evidence="8" key="2">
    <citation type="submission" date="2014-06" db="EMBL/GenBank/DDBJ databases">
        <title>The complete genome of Blastobotrys (Arxula) adeninivorans LS3 - a yeast of biotechnological interest.</title>
        <authorList>
            <person name="Kunze G."/>
            <person name="Gaillardin C."/>
            <person name="Czernicka M."/>
            <person name="Durrens P."/>
            <person name="Martin T."/>
            <person name="Boer E."/>
            <person name="Gabaldon T."/>
            <person name="Cruz J."/>
            <person name="Talla E."/>
            <person name="Marck C."/>
            <person name="Goffeau A."/>
            <person name="Barbe V."/>
            <person name="Baret P."/>
            <person name="Baronian K."/>
            <person name="Beier S."/>
            <person name="Bleykasten C."/>
            <person name="Bode R."/>
            <person name="Casaregola S."/>
            <person name="Despons L."/>
            <person name="Fairhead C."/>
            <person name="Giersberg M."/>
            <person name="Gierski P."/>
            <person name="Hahnel U."/>
            <person name="Hartmann A."/>
            <person name="Jankowska D."/>
            <person name="Jubin C."/>
            <person name="Jung P."/>
            <person name="Lafontaine I."/>
            <person name="Leh-Louis V."/>
            <person name="Lemaire M."/>
            <person name="Marcet-Houben M."/>
            <person name="Mascher M."/>
            <person name="Morel G."/>
            <person name="Richard G.-F."/>
            <person name="Riechen J."/>
            <person name="Sacerdot C."/>
            <person name="Sarkar A."/>
            <person name="Savel G."/>
            <person name="Schacherer J."/>
            <person name="Sherman D."/>
            <person name="Straub M.-L."/>
            <person name="Stein N."/>
            <person name="Thierry A."/>
            <person name="Trautwein-Schult A."/>
            <person name="Westhof E."/>
            <person name="Worch S."/>
            <person name="Dujon B."/>
            <person name="Souciet J.-L."/>
            <person name="Wincker P."/>
            <person name="Scholz U."/>
            <person name="Neuveglise N."/>
        </authorList>
    </citation>
    <scope>NUCLEOTIDE SEQUENCE</scope>
    <source>
        <strain evidence="8">LS3</strain>
    </source>
</reference>
<keyword evidence="3 5" id="KW-0863">Zinc-finger</keyword>
<feature type="region of interest" description="Disordered" evidence="6">
    <location>
        <begin position="264"/>
        <end position="372"/>
    </location>
</feature>
<dbReference type="InterPro" id="IPR045072">
    <property type="entry name" value="MKRN-like"/>
</dbReference>
<gene>
    <name evidence="8" type="ORF">GNLVRS02_ARAD1D45232g</name>
</gene>
<reference evidence="8" key="1">
    <citation type="submission" date="2014-02" db="EMBL/GenBank/DDBJ databases">
        <authorList>
            <person name="Genoscope - CEA"/>
        </authorList>
    </citation>
    <scope>NUCLEOTIDE SEQUENCE</scope>
    <source>
        <strain evidence="8">LS3</strain>
    </source>
</reference>
<feature type="zinc finger region" description="C3H1-type" evidence="5">
    <location>
        <begin position="54"/>
        <end position="80"/>
    </location>
</feature>
<evidence type="ECO:0000256" key="2">
    <source>
        <dbReference type="ARBA" id="ARBA00022737"/>
    </source>
</evidence>
<accession>A0A060TD54</accession>
<dbReference type="InterPro" id="IPR041367">
    <property type="entry name" value="Znf-CCCH_4"/>
</dbReference>
<protein>
    <submittedName>
        <fullName evidence="8">ARAD1D45232p</fullName>
    </submittedName>
</protein>
<dbReference type="GO" id="GO:0000209">
    <property type="term" value="P:protein polyubiquitination"/>
    <property type="evidence" value="ECO:0007669"/>
    <property type="project" value="InterPro"/>
</dbReference>
<evidence type="ECO:0000256" key="4">
    <source>
        <dbReference type="ARBA" id="ARBA00022833"/>
    </source>
</evidence>
<feature type="compositionally biased region" description="Low complexity" evidence="6">
    <location>
        <begin position="394"/>
        <end position="412"/>
    </location>
</feature>
<evidence type="ECO:0000313" key="8">
    <source>
        <dbReference type="EMBL" id="CDP38903.1"/>
    </source>
</evidence>
<dbReference type="Gene3D" id="1.20.120.1350">
    <property type="entry name" value="Pneumovirus matrix protein 2 (M2), zinc-binding domain"/>
    <property type="match status" value="1"/>
</dbReference>
<dbReference type="SMART" id="SM00356">
    <property type="entry name" value="ZnF_C3H1"/>
    <property type="match status" value="2"/>
</dbReference>
<evidence type="ECO:0000256" key="5">
    <source>
        <dbReference type="PROSITE-ProRule" id="PRU00723"/>
    </source>
</evidence>
<feature type="compositionally biased region" description="Polar residues" evidence="6">
    <location>
        <begin position="240"/>
        <end position="253"/>
    </location>
</feature>
<organism evidence="8">
    <name type="scientific">Blastobotrys adeninivorans</name>
    <name type="common">Yeast</name>
    <name type="synonym">Arxula adeninivorans</name>
    <dbReference type="NCBI Taxonomy" id="409370"/>
    <lineage>
        <taxon>Eukaryota</taxon>
        <taxon>Fungi</taxon>
        <taxon>Dikarya</taxon>
        <taxon>Ascomycota</taxon>
        <taxon>Saccharomycotina</taxon>
        <taxon>Dipodascomycetes</taxon>
        <taxon>Dipodascales</taxon>
        <taxon>Trichomonascaceae</taxon>
        <taxon>Blastobotrys</taxon>
    </lineage>
</organism>
<dbReference type="EMBL" id="HG937694">
    <property type="protein sequence ID" value="CDP38903.1"/>
    <property type="molecule type" value="Genomic_DNA"/>
</dbReference>
<feature type="compositionally biased region" description="Polar residues" evidence="6">
    <location>
        <begin position="1"/>
        <end position="13"/>
    </location>
</feature>
<dbReference type="InterPro" id="IPR000571">
    <property type="entry name" value="Znf_CCCH"/>
</dbReference>
<keyword evidence="1 5" id="KW-0479">Metal-binding</keyword>
<dbReference type="Gene3D" id="4.10.1000.10">
    <property type="entry name" value="Zinc finger, CCCH-type"/>
    <property type="match status" value="1"/>
</dbReference>
<dbReference type="Pfam" id="PF00642">
    <property type="entry name" value="zf-CCCH"/>
    <property type="match status" value="1"/>
</dbReference>
<feature type="compositionally biased region" description="Basic and acidic residues" evidence="6">
    <location>
        <begin position="83"/>
        <end position="95"/>
    </location>
</feature>
<feature type="compositionally biased region" description="Polar residues" evidence="6">
    <location>
        <begin position="324"/>
        <end position="356"/>
    </location>
</feature>
<sequence length="443" mass="46349">MAPNSKLSSGLRQQQKEKPTQSKNLSHVPCKFFRQGACQAGDSCPFSHDPSDVIDQPPCKYFQKGNCKFGSKCALAHILPDGRRVNPKRYNDHHKNGTSAQQQQKQSMPTGNNGLNQQAQHGNGHAHNGSIGSASAGNGNEDNGGTASGITGSAGNGTANGTLSSPSSASQSLPQPVAGSAPQGPSTSAMRSVYGSNYGLSEQPSHNSPRSYSQSHSSEPQGSLGMPLSLSPLPVRSIWNSSASASDRPNSFTRPAASSLLSMMEQNEYAVDDDDVFEDEEEFVPSSLNDLLTPQERQRRGSRRTSGASGALADLWGPGHTIVGPSSVSGTTPIPARTSFTEPSDSPLSQQATSRVLNPIGTPEHAPRGSLSQRIAAGIGSPAPRAKPIVPSFAAAASSASTTSAATPTSNAQPDGEDDTQFYLEQDEGDKLDVIDKMSNVRI</sequence>
<feature type="domain" description="C3H1-type" evidence="7">
    <location>
        <begin position="54"/>
        <end position="80"/>
    </location>
</feature>
<dbReference type="AlphaFoldDB" id="A0A060TD54"/>
<keyword evidence="4 5" id="KW-0862">Zinc</keyword>
<dbReference type="SUPFAM" id="SSF90229">
    <property type="entry name" value="CCCH zinc finger"/>
    <property type="match status" value="1"/>
</dbReference>
<dbReference type="PANTHER" id="PTHR11224">
    <property type="entry name" value="MAKORIN-RELATED"/>
    <property type="match status" value="1"/>
</dbReference>
<proteinExistence type="predicted"/>
<feature type="compositionally biased region" description="Low complexity" evidence="6">
    <location>
        <begin position="220"/>
        <end position="231"/>
    </location>
</feature>
<keyword evidence="2" id="KW-0677">Repeat</keyword>
<feature type="region of interest" description="Disordered" evidence="6">
    <location>
        <begin position="240"/>
        <end position="259"/>
    </location>
</feature>
<name>A0A060TD54_BLAAD</name>
<evidence type="ECO:0000256" key="1">
    <source>
        <dbReference type="ARBA" id="ARBA00022723"/>
    </source>
</evidence>
<feature type="region of interest" description="Disordered" evidence="6">
    <location>
        <begin position="1"/>
        <end position="27"/>
    </location>
</feature>
<feature type="compositionally biased region" description="Acidic residues" evidence="6">
    <location>
        <begin position="270"/>
        <end position="283"/>
    </location>
</feature>
<dbReference type="PANTHER" id="PTHR11224:SF10">
    <property type="entry name" value="IP09428P-RELATED"/>
    <property type="match status" value="1"/>
</dbReference>
<feature type="region of interest" description="Disordered" evidence="6">
    <location>
        <begin position="83"/>
        <end position="231"/>
    </location>
</feature>
<feature type="compositionally biased region" description="Low complexity" evidence="6">
    <location>
        <begin position="304"/>
        <end position="313"/>
    </location>
</feature>
<dbReference type="Pfam" id="PF18044">
    <property type="entry name" value="zf-CCCH_4"/>
    <property type="match status" value="1"/>
</dbReference>
<evidence type="ECO:0000256" key="3">
    <source>
        <dbReference type="ARBA" id="ARBA00022771"/>
    </source>
</evidence>
<dbReference type="PROSITE" id="PS50103">
    <property type="entry name" value="ZF_C3H1"/>
    <property type="match status" value="2"/>
</dbReference>
<feature type="compositionally biased region" description="Polar residues" evidence="6">
    <location>
        <begin position="97"/>
        <end position="121"/>
    </location>
</feature>
<feature type="domain" description="C3H1-type" evidence="7">
    <location>
        <begin position="24"/>
        <end position="51"/>
    </location>
</feature>